<dbReference type="AlphaFoldDB" id="A0A813UZE9"/>
<comment type="caution">
    <text evidence="2">The sequence shown here is derived from an EMBL/GenBank/DDBJ whole genome shotgun (WGS) entry which is preliminary data.</text>
</comment>
<dbReference type="EMBL" id="CAJNOM010000023">
    <property type="protein sequence ID" value="CAF0829491.1"/>
    <property type="molecule type" value="Genomic_DNA"/>
</dbReference>
<reference evidence="2" key="1">
    <citation type="submission" date="2021-02" db="EMBL/GenBank/DDBJ databases">
        <authorList>
            <person name="Nowell W R."/>
        </authorList>
    </citation>
    <scope>NUCLEOTIDE SEQUENCE</scope>
</reference>
<feature type="chain" id="PRO_5036223189" evidence="1">
    <location>
        <begin position="18"/>
        <end position="104"/>
    </location>
</feature>
<evidence type="ECO:0000313" key="4">
    <source>
        <dbReference type="Proteomes" id="UP000663832"/>
    </source>
</evidence>
<evidence type="ECO:0000313" key="3">
    <source>
        <dbReference type="EMBL" id="CAF0869552.1"/>
    </source>
</evidence>
<dbReference type="OrthoDB" id="10013600at2759"/>
<protein>
    <submittedName>
        <fullName evidence="2">Uncharacterized protein</fullName>
    </submittedName>
</protein>
<gene>
    <name evidence="3" type="ORF">BJG266_LOCUS8821</name>
    <name evidence="2" type="ORF">QVE165_LOCUS5702</name>
</gene>
<keyword evidence="1" id="KW-0732">Signal</keyword>
<proteinExistence type="predicted"/>
<name>A0A813UZE9_9BILA</name>
<feature type="signal peptide" evidence="1">
    <location>
        <begin position="1"/>
        <end position="17"/>
    </location>
</feature>
<dbReference type="Proteomes" id="UP000663877">
    <property type="component" value="Unassembled WGS sequence"/>
</dbReference>
<accession>A0A813UZE9</accession>
<keyword evidence="4" id="KW-1185">Reference proteome</keyword>
<dbReference type="Proteomes" id="UP000663832">
    <property type="component" value="Unassembled WGS sequence"/>
</dbReference>
<organism evidence="2 4">
    <name type="scientific">Adineta steineri</name>
    <dbReference type="NCBI Taxonomy" id="433720"/>
    <lineage>
        <taxon>Eukaryota</taxon>
        <taxon>Metazoa</taxon>
        <taxon>Spiralia</taxon>
        <taxon>Gnathifera</taxon>
        <taxon>Rotifera</taxon>
        <taxon>Eurotatoria</taxon>
        <taxon>Bdelloidea</taxon>
        <taxon>Adinetida</taxon>
        <taxon>Adinetidae</taxon>
        <taxon>Adineta</taxon>
    </lineage>
</organism>
<evidence type="ECO:0000313" key="2">
    <source>
        <dbReference type="EMBL" id="CAF0829491.1"/>
    </source>
</evidence>
<evidence type="ECO:0000256" key="1">
    <source>
        <dbReference type="SAM" id="SignalP"/>
    </source>
</evidence>
<dbReference type="EMBL" id="CAJNOI010000028">
    <property type="protein sequence ID" value="CAF0869552.1"/>
    <property type="molecule type" value="Genomic_DNA"/>
</dbReference>
<sequence>MIKIIQIILIFPISAVQHPFYSQQPSSLQAINDELVPLTNQSQAFDPYQSNIDYRFQELTKRLSTLETKLTEDVSTVLLILQRQFPTNNLTISVSSTETYKTNT</sequence>